<sequence>MRCIITVQIYLKHLVVSPLQHFKLQQWLNSRLHTLPTTSSNNSIWCNFPPTLLLLTLKLTILLEALVYCNFLLISHVYV</sequence>
<keyword evidence="1" id="KW-1133">Transmembrane helix</keyword>
<dbReference type="HOGENOM" id="CLU_2610923_0_0_1"/>
<keyword evidence="1" id="KW-0472">Membrane</keyword>
<evidence type="ECO:0000256" key="1">
    <source>
        <dbReference type="SAM" id="Phobius"/>
    </source>
</evidence>
<protein>
    <submittedName>
        <fullName evidence="2">Uncharacterized protein</fullName>
    </submittedName>
</protein>
<keyword evidence="3" id="KW-1185">Reference proteome</keyword>
<dbReference type="Proteomes" id="UP000009183">
    <property type="component" value="Chromosome 9"/>
</dbReference>
<dbReference type="InParanoid" id="D7U8A4"/>
<dbReference type="PaxDb" id="29760-VIT_09s0070g00570.t01"/>
<gene>
    <name evidence="2" type="ordered locus">VIT_09s0070g00570</name>
</gene>
<organism evidence="2 3">
    <name type="scientific">Vitis vinifera</name>
    <name type="common">Grape</name>
    <dbReference type="NCBI Taxonomy" id="29760"/>
    <lineage>
        <taxon>Eukaryota</taxon>
        <taxon>Viridiplantae</taxon>
        <taxon>Streptophyta</taxon>
        <taxon>Embryophyta</taxon>
        <taxon>Tracheophyta</taxon>
        <taxon>Spermatophyta</taxon>
        <taxon>Magnoliopsida</taxon>
        <taxon>eudicotyledons</taxon>
        <taxon>Gunneridae</taxon>
        <taxon>Pentapetalae</taxon>
        <taxon>rosids</taxon>
        <taxon>Vitales</taxon>
        <taxon>Vitaceae</taxon>
        <taxon>Viteae</taxon>
        <taxon>Vitis</taxon>
    </lineage>
</organism>
<dbReference type="AlphaFoldDB" id="D7U8A4"/>
<name>D7U8A4_VITVI</name>
<dbReference type="EMBL" id="FN596740">
    <property type="protein sequence ID" value="CBI38968.3"/>
    <property type="molecule type" value="Genomic_DNA"/>
</dbReference>
<evidence type="ECO:0000313" key="2">
    <source>
        <dbReference type="EMBL" id="CBI38968.3"/>
    </source>
</evidence>
<feature type="transmembrane region" description="Helical" evidence="1">
    <location>
        <begin position="52"/>
        <end position="74"/>
    </location>
</feature>
<keyword evidence="1" id="KW-0812">Transmembrane</keyword>
<proteinExistence type="predicted"/>
<accession>D7U8A4</accession>
<evidence type="ECO:0000313" key="3">
    <source>
        <dbReference type="Proteomes" id="UP000009183"/>
    </source>
</evidence>
<reference evidence="3" key="1">
    <citation type="journal article" date="2007" name="Nature">
        <title>The grapevine genome sequence suggests ancestral hexaploidization in major angiosperm phyla.</title>
        <authorList>
            <consortium name="The French-Italian Public Consortium for Grapevine Genome Characterization."/>
            <person name="Jaillon O."/>
            <person name="Aury J.-M."/>
            <person name="Noel B."/>
            <person name="Policriti A."/>
            <person name="Clepet C."/>
            <person name="Casagrande A."/>
            <person name="Choisne N."/>
            <person name="Aubourg S."/>
            <person name="Vitulo N."/>
            <person name="Jubin C."/>
            <person name="Vezzi A."/>
            <person name="Legeai F."/>
            <person name="Hugueney P."/>
            <person name="Dasilva C."/>
            <person name="Horner D."/>
            <person name="Mica E."/>
            <person name="Jublot D."/>
            <person name="Poulain J."/>
            <person name="Bruyere C."/>
            <person name="Billault A."/>
            <person name="Segurens B."/>
            <person name="Gouyvenoux M."/>
            <person name="Ugarte E."/>
            <person name="Cattonaro F."/>
            <person name="Anthouard V."/>
            <person name="Vico V."/>
            <person name="Del Fabbro C."/>
            <person name="Alaux M."/>
            <person name="Di Gaspero G."/>
            <person name="Dumas V."/>
            <person name="Felice N."/>
            <person name="Paillard S."/>
            <person name="Juman I."/>
            <person name="Moroldo M."/>
            <person name="Scalabrin S."/>
            <person name="Canaguier A."/>
            <person name="Le Clainche I."/>
            <person name="Malacrida G."/>
            <person name="Durand E."/>
            <person name="Pesole G."/>
            <person name="Laucou V."/>
            <person name="Chatelet P."/>
            <person name="Merdinoglu D."/>
            <person name="Delledonne M."/>
            <person name="Pezzotti M."/>
            <person name="Lecharny A."/>
            <person name="Scarpelli C."/>
            <person name="Artiguenave F."/>
            <person name="Pe M.E."/>
            <person name="Valle G."/>
            <person name="Morgante M."/>
            <person name="Caboche M."/>
            <person name="Adam-Blondon A.-F."/>
            <person name="Weissenbach J."/>
            <person name="Quetier F."/>
            <person name="Wincker P."/>
        </authorList>
    </citation>
    <scope>NUCLEOTIDE SEQUENCE [LARGE SCALE GENOMIC DNA]</scope>
    <source>
        <strain evidence="3">cv. Pinot noir / PN40024</strain>
    </source>
</reference>